<dbReference type="InterPro" id="IPR050832">
    <property type="entry name" value="Bact_Acetyltransf"/>
</dbReference>
<accession>A0ABD5NTA4</accession>
<evidence type="ECO:0000256" key="1">
    <source>
        <dbReference type="ARBA" id="ARBA00022679"/>
    </source>
</evidence>
<dbReference type="GeneID" id="73901674"/>
<keyword evidence="5" id="KW-1185">Reference proteome</keyword>
<dbReference type="InterPro" id="IPR000182">
    <property type="entry name" value="GNAT_dom"/>
</dbReference>
<dbReference type="AlphaFoldDB" id="A0ABD5NTA4"/>
<organism evidence="4 5">
    <name type="scientific">Halovivax cerinus</name>
    <dbReference type="NCBI Taxonomy" id="1487865"/>
    <lineage>
        <taxon>Archaea</taxon>
        <taxon>Methanobacteriati</taxon>
        <taxon>Methanobacteriota</taxon>
        <taxon>Stenosarchaea group</taxon>
        <taxon>Halobacteria</taxon>
        <taxon>Halobacteriales</taxon>
        <taxon>Natrialbaceae</taxon>
        <taxon>Halovivax</taxon>
    </lineage>
</organism>
<reference evidence="4 5" key="1">
    <citation type="journal article" date="2019" name="Int. J. Syst. Evol. Microbiol.">
        <title>The Global Catalogue of Microorganisms (GCM) 10K type strain sequencing project: providing services to taxonomists for standard genome sequencing and annotation.</title>
        <authorList>
            <consortium name="The Broad Institute Genomics Platform"/>
            <consortium name="The Broad Institute Genome Sequencing Center for Infectious Disease"/>
            <person name="Wu L."/>
            <person name="Ma J."/>
        </authorList>
    </citation>
    <scope>NUCLEOTIDE SEQUENCE [LARGE SCALE GENOMIC DNA]</scope>
    <source>
        <strain evidence="4 5">IBRC-M 10256</strain>
    </source>
</reference>
<feature type="domain" description="N-acetyltransferase" evidence="3">
    <location>
        <begin position="1"/>
        <end position="174"/>
    </location>
</feature>
<comment type="caution">
    <text evidence="4">The sequence shown here is derived from an EMBL/GenBank/DDBJ whole genome shotgun (WGS) entry which is preliminary data.</text>
</comment>
<dbReference type="PANTHER" id="PTHR43877">
    <property type="entry name" value="AMINOALKYLPHOSPHONATE N-ACETYLTRANSFERASE-RELATED-RELATED"/>
    <property type="match status" value="1"/>
</dbReference>
<proteinExistence type="predicted"/>
<protein>
    <submittedName>
        <fullName evidence="4">GNAT family N-acetyltransferase</fullName>
        <ecNumber evidence="4">2.3.-.-</ecNumber>
    </submittedName>
</protein>
<dbReference type="EC" id="2.3.-.-" evidence="4"/>
<keyword evidence="2 4" id="KW-0012">Acyltransferase</keyword>
<evidence type="ECO:0000259" key="3">
    <source>
        <dbReference type="PROSITE" id="PS51186"/>
    </source>
</evidence>
<dbReference type="Proteomes" id="UP001595846">
    <property type="component" value="Unassembled WGS sequence"/>
</dbReference>
<dbReference type="InterPro" id="IPR016181">
    <property type="entry name" value="Acyl_CoA_acyltransferase"/>
</dbReference>
<dbReference type="GO" id="GO:0016746">
    <property type="term" value="F:acyltransferase activity"/>
    <property type="evidence" value="ECO:0007669"/>
    <property type="project" value="UniProtKB-KW"/>
</dbReference>
<name>A0ABD5NTA4_9EURY</name>
<dbReference type="Pfam" id="PF00583">
    <property type="entry name" value="Acetyltransf_1"/>
    <property type="match status" value="1"/>
</dbReference>
<dbReference type="SUPFAM" id="SSF55729">
    <property type="entry name" value="Acyl-CoA N-acyltransferases (Nat)"/>
    <property type="match status" value="1"/>
</dbReference>
<dbReference type="Gene3D" id="3.40.630.30">
    <property type="match status" value="1"/>
</dbReference>
<dbReference type="RefSeq" id="WP_256532579.1">
    <property type="nucleotide sequence ID" value="NZ_CP101824.1"/>
</dbReference>
<evidence type="ECO:0000256" key="2">
    <source>
        <dbReference type="ARBA" id="ARBA00023315"/>
    </source>
</evidence>
<keyword evidence="1 4" id="KW-0808">Transferase</keyword>
<sequence>MHVRQFEDRTDTRRLFEIQARAWREAYAGLLPEEVLDRMTADPDDEAVAAWTRELAANRQGVLLAEDEAGETRGFADFRWGDVETKAFVGENEADLKAIYVEPDCWGQGAGTALLDHGISLLPASIETLRLEMLEGNEIGHVFYRARGFEVTDETTHEIGCEAYPTLVYSLELESSEA</sequence>
<evidence type="ECO:0000313" key="5">
    <source>
        <dbReference type="Proteomes" id="UP001595846"/>
    </source>
</evidence>
<dbReference type="CDD" id="cd04301">
    <property type="entry name" value="NAT_SF"/>
    <property type="match status" value="1"/>
</dbReference>
<dbReference type="EMBL" id="JBHSAQ010000016">
    <property type="protein sequence ID" value="MFC3960301.1"/>
    <property type="molecule type" value="Genomic_DNA"/>
</dbReference>
<dbReference type="PROSITE" id="PS51186">
    <property type="entry name" value="GNAT"/>
    <property type="match status" value="1"/>
</dbReference>
<evidence type="ECO:0000313" key="4">
    <source>
        <dbReference type="EMBL" id="MFC3960301.1"/>
    </source>
</evidence>
<gene>
    <name evidence="4" type="ORF">ACFOUR_18270</name>
</gene>